<gene>
    <name evidence="1" type="ORF">PISMIDRAFT_39527</name>
</gene>
<dbReference type="AlphaFoldDB" id="A0A0C9YXE5"/>
<name>A0A0C9YXE5_9AGAM</name>
<dbReference type="HOGENOM" id="CLU_101491_0_0_1"/>
<proteinExistence type="predicted"/>
<sequence>RFSAIPPFGVDRICCFLPNMAEMRQRVARHFEDMLQCSIPAFEGLLPMEHNAIVKTLLFHLSEWHALVKLQIHLDDSLARLDEALKRLAAEIRRFQQTTCDAFKTHELPSESKSEFPKKPASLAAHPKSFNILTYKFHALGDYTRSIRMFGSTDSYTTQ</sequence>
<feature type="non-terminal residue" evidence="1">
    <location>
        <position position="1"/>
    </location>
</feature>
<dbReference type="OrthoDB" id="3269417at2759"/>
<evidence type="ECO:0000313" key="2">
    <source>
        <dbReference type="Proteomes" id="UP000054018"/>
    </source>
</evidence>
<reference evidence="2" key="2">
    <citation type="submission" date="2015-01" db="EMBL/GenBank/DDBJ databases">
        <title>Evolutionary Origins and Diversification of the Mycorrhizal Mutualists.</title>
        <authorList>
            <consortium name="DOE Joint Genome Institute"/>
            <consortium name="Mycorrhizal Genomics Consortium"/>
            <person name="Kohler A."/>
            <person name="Kuo A."/>
            <person name="Nagy L.G."/>
            <person name="Floudas D."/>
            <person name="Copeland A."/>
            <person name="Barry K.W."/>
            <person name="Cichocki N."/>
            <person name="Veneault-Fourrey C."/>
            <person name="LaButti K."/>
            <person name="Lindquist E.A."/>
            <person name="Lipzen A."/>
            <person name="Lundell T."/>
            <person name="Morin E."/>
            <person name="Murat C."/>
            <person name="Riley R."/>
            <person name="Ohm R."/>
            <person name="Sun H."/>
            <person name="Tunlid A."/>
            <person name="Henrissat B."/>
            <person name="Grigoriev I.V."/>
            <person name="Hibbett D.S."/>
            <person name="Martin F."/>
        </authorList>
    </citation>
    <scope>NUCLEOTIDE SEQUENCE [LARGE SCALE GENOMIC DNA]</scope>
    <source>
        <strain evidence="2">441</strain>
    </source>
</reference>
<organism evidence="1 2">
    <name type="scientific">Pisolithus microcarpus 441</name>
    <dbReference type="NCBI Taxonomy" id="765257"/>
    <lineage>
        <taxon>Eukaryota</taxon>
        <taxon>Fungi</taxon>
        <taxon>Dikarya</taxon>
        <taxon>Basidiomycota</taxon>
        <taxon>Agaricomycotina</taxon>
        <taxon>Agaricomycetes</taxon>
        <taxon>Agaricomycetidae</taxon>
        <taxon>Boletales</taxon>
        <taxon>Sclerodermatineae</taxon>
        <taxon>Pisolithaceae</taxon>
        <taxon>Pisolithus</taxon>
    </lineage>
</organism>
<keyword evidence="2" id="KW-1185">Reference proteome</keyword>
<dbReference type="Proteomes" id="UP000054018">
    <property type="component" value="Unassembled WGS sequence"/>
</dbReference>
<evidence type="ECO:0000313" key="1">
    <source>
        <dbReference type="EMBL" id="KIK14867.1"/>
    </source>
</evidence>
<dbReference type="STRING" id="765257.A0A0C9YXE5"/>
<protein>
    <submittedName>
        <fullName evidence="1">Uncharacterized protein</fullName>
    </submittedName>
</protein>
<dbReference type="EMBL" id="KN833919">
    <property type="protein sequence ID" value="KIK14867.1"/>
    <property type="molecule type" value="Genomic_DNA"/>
</dbReference>
<reference evidence="1 2" key="1">
    <citation type="submission" date="2014-04" db="EMBL/GenBank/DDBJ databases">
        <authorList>
            <consortium name="DOE Joint Genome Institute"/>
            <person name="Kuo A."/>
            <person name="Kohler A."/>
            <person name="Costa M.D."/>
            <person name="Nagy L.G."/>
            <person name="Floudas D."/>
            <person name="Copeland A."/>
            <person name="Barry K.W."/>
            <person name="Cichocki N."/>
            <person name="Veneault-Fourrey C."/>
            <person name="LaButti K."/>
            <person name="Lindquist E.A."/>
            <person name="Lipzen A."/>
            <person name="Lundell T."/>
            <person name="Morin E."/>
            <person name="Murat C."/>
            <person name="Sun H."/>
            <person name="Tunlid A."/>
            <person name="Henrissat B."/>
            <person name="Grigoriev I.V."/>
            <person name="Hibbett D.S."/>
            <person name="Martin F."/>
            <person name="Nordberg H.P."/>
            <person name="Cantor M.N."/>
            <person name="Hua S.X."/>
        </authorList>
    </citation>
    <scope>NUCLEOTIDE SEQUENCE [LARGE SCALE GENOMIC DNA]</scope>
    <source>
        <strain evidence="1 2">441</strain>
    </source>
</reference>
<accession>A0A0C9YXE5</accession>
<feature type="non-terminal residue" evidence="1">
    <location>
        <position position="159"/>
    </location>
</feature>